<protein>
    <submittedName>
        <fullName evidence="1">10168_t:CDS:1</fullName>
    </submittedName>
</protein>
<evidence type="ECO:0000313" key="1">
    <source>
        <dbReference type="EMBL" id="CAG8788530.1"/>
    </source>
</evidence>
<reference evidence="1" key="1">
    <citation type="submission" date="2021-06" db="EMBL/GenBank/DDBJ databases">
        <authorList>
            <person name="Kallberg Y."/>
            <person name="Tangrot J."/>
            <person name="Rosling A."/>
        </authorList>
    </citation>
    <scope>NUCLEOTIDE SEQUENCE</scope>
    <source>
        <strain evidence="1">MA461A</strain>
    </source>
</reference>
<feature type="non-terminal residue" evidence="1">
    <location>
        <position position="84"/>
    </location>
</feature>
<keyword evidence="2" id="KW-1185">Reference proteome</keyword>
<sequence>GFLPWFLTPVLPRDHSALHSNSYDSWPFIDTGQIELSVFSHLCVVAKFWYRFIIALYVLCIRGFVFKTAAACLSNGILSDAIAA</sequence>
<feature type="non-terminal residue" evidence="1">
    <location>
        <position position="1"/>
    </location>
</feature>
<accession>A0ACA9RE85</accession>
<name>A0ACA9RE85_9GLOM</name>
<gene>
    <name evidence="1" type="ORF">RPERSI_LOCUS18724</name>
</gene>
<dbReference type="EMBL" id="CAJVQC010050097">
    <property type="protein sequence ID" value="CAG8788530.1"/>
    <property type="molecule type" value="Genomic_DNA"/>
</dbReference>
<proteinExistence type="predicted"/>
<dbReference type="Proteomes" id="UP000789920">
    <property type="component" value="Unassembled WGS sequence"/>
</dbReference>
<comment type="caution">
    <text evidence="1">The sequence shown here is derived from an EMBL/GenBank/DDBJ whole genome shotgun (WGS) entry which is preliminary data.</text>
</comment>
<evidence type="ECO:0000313" key="2">
    <source>
        <dbReference type="Proteomes" id="UP000789920"/>
    </source>
</evidence>
<organism evidence="1 2">
    <name type="scientific">Racocetra persica</name>
    <dbReference type="NCBI Taxonomy" id="160502"/>
    <lineage>
        <taxon>Eukaryota</taxon>
        <taxon>Fungi</taxon>
        <taxon>Fungi incertae sedis</taxon>
        <taxon>Mucoromycota</taxon>
        <taxon>Glomeromycotina</taxon>
        <taxon>Glomeromycetes</taxon>
        <taxon>Diversisporales</taxon>
        <taxon>Gigasporaceae</taxon>
        <taxon>Racocetra</taxon>
    </lineage>
</organism>